<accession>W6S546</accession>
<dbReference type="SUPFAM" id="SSF52402">
    <property type="entry name" value="Adenine nucleotide alpha hydrolases-like"/>
    <property type="match status" value="1"/>
</dbReference>
<dbReference type="EMBL" id="HG917868">
    <property type="protein sequence ID" value="CDM69442.1"/>
    <property type="molecule type" value="Genomic_DNA"/>
</dbReference>
<dbReference type="STRING" id="1216932.CM240_2305"/>
<dbReference type="Proteomes" id="UP000019426">
    <property type="component" value="Chromosome M2/40_rep1"/>
</dbReference>
<dbReference type="Pfam" id="PF02568">
    <property type="entry name" value="ThiI"/>
    <property type="match status" value="1"/>
</dbReference>
<dbReference type="PANTHER" id="PTHR11933">
    <property type="entry name" value="TRNA 5-METHYLAMINOMETHYL-2-THIOURIDYLATE -METHYLTRANSFERASE"/>
    <property type="match status" value="1"/>
</dbReference>
<evidence type="ECO:0000256" key="1">
    <source>
        <dbReference type="ARBA" id="ARBA00022741"/>
    </source>
</evidence>
<dbReference type="GO" id="GO:0005524">
    <property type="term" value="F:ATP binding"/>
    <property type="evidence" value="ECO:0007669"/>
    <property type="project" value="UniProtKB-KW"/>
</dbReference>
<sequence>MIKIKELESLTRALAMLSGGLDSILAAKLIKDQGIEVIGITYKSYFFNEENARRMVKQIDIPLEVVDFSEEHFELVKNPKHGYGKNMNPCIDCHAMMMRYSGELLKKFEADFIITGEVINQRPMSQNAGALNTVKKESGFSDKILRPLCAKLLPPTEMEESGLVDREKLMNINGRSRKVQIELAEKWNIKDYPSPAGGCKLTEPGYSKRLRDLLDNNDEVTPRDMELLRYGRRFRISRNTVIISARTKDESDLIKPILNSSDTGFIVDKYTGSMVVLVGEATEEGIKLAAAIAARYSKGKDEEKVTVRYGNVTKPYNGIIMVTPATDKELEQYMI</sequence>
<evidence type="ECO:0000256" key="2">
    <source>
        <dbReference type="ARBA" id="ARBA00022840"/>
    </source>
</evidence>
<keyword evidence="2" id="KW-0067">ATP-binding</keyword>
<name>W6S546_9CLOT</name>
<dbReference type="KEGG" id="clt:CM240_2305"/>
<dbReference type="eggNOG" id="COG1293">
    <property type="taxonomic scope" value="Bacteria"/>
</dbReference>
<dbReference type="InterPro" id="IPR059101">
    <property type="entry name" value="NFACT-R_2"/>
</dbReference>
<dbReference type="PANTHER" id="PTHR11933:SF6">
    <property type="entry name" value="THIL AANH DOMAIN-CONTAINING PROTEIN"/>
    <property type="match status" value="1"/>
</dbReference>
<organism evidence="5 6">
    <name type="scientific">Clostridium bornimense</name>
    <dbReference type="NCBI Taxonomy" id="1216932"/>
    <lineage>
        <taxon>Bacteria</taxon>
        <taxon>Bacillati</taxon>
        <taxon>Bacillota</taxon>
        <taxon>Clostridia</taxon>
        <taxon>Eubacteriales</taxon>
        <taxon>Clostridiaceae</taxon>
        <taxon>Clostridium</taxon>
    </lineage>
</organism>
<evidence type="ECO:0000313" key="6">
    <source>
        <dbReference type="Proteomes" id="UP000019426"/>
    </source>
</evidence>
<keyword evidence="6" id="KW-1185">Reference proteome</keyword>
<evidence type="ECO:0000313" key="5">
    <source>
        <dbReference type="EMBL" id="CDM69442.1"/>
    </source>
</evidence>
<dbReference type="GO" id="GO:0004810">
    <property type="term" value="F:CCA tRNA nucleotidyltransferase activity"/>
    <property type="evidence" value="ECO:0007669"/>
    <property type="project" value="InterPro"/>
</dbReference>
<feature type="domain" description="NFACT protein RNA binding" evidence="4">
    <location>
        <begin position="231"/>
        <end position="334"/>
    </location>
</feature>
<protein>
    <submittedName>
        <fullName evidence="5">Uncharacterized protein</fullName>
    </submittedName>
</protein>
<keyword evidence="1" id="KW-0547">Nucleotide-binding</keyword>
<dbReference type="InterPro" id="IPR020536">
    <property type="entry name" value="ThiI_AANH"/>
</dbReference>
<gene>
    <name evidence="5" type="ORF">CM240_2305</name>
</gene>
<dbReference type="PATRIC" id="fig|1216932.3.peg.2283"/>
<dbReference type="Gene3D" id="3.40.50.620">
    <property type="entry name" value="HUPs"/>
    <property type="match status" value="1"/>
</dbReference>
<evidence type="ECO:0000259" key="3">
    <source>
        <dbReference type="Pfam" id="PF02568"/>
    </source>
</evidence>
<feature type="domain" description="Thil AANH" evidence="3">
    <location>
        <begin position="12"/>
        <end position="149"/>
    </location>
</feature>
<dbReference type="eggNOG" id="COG0301">
    <property type="taxonomic scope" value="Bacteria"/>
</dbReference>
<reference evidence="5 6" key="1">
    <citation type="submission" date="2013-11" db="EMBL/GenBank/DDBJ databases">
        <title>Complete genome sequence of Clostridum sp. M2/40.</title>
        <authorList>
            <person name="Wibberg D."/>
            <person name="Puehler A."/>
            <person name="Schlueter A."/>
        </authorList>
    </citation>
    <scope>NUCLEOTIDE SEQUENCE [LARGE SCALE GENOMIC DNA]</scope>
    <source>
        <strain evidence="6">M2/40</strain>
    </source>
</reference>
<dbReference type="Pfam" id="PF18297">
    <property type="entry name" value="NFACT-R_2"/>
    <property type="match status" value="1"/>
</dbReference>
<dbReference type="HOGENOM" id="CLU_053822_0_0_9"/>
<evidence type="ECO:0000259" key="4">
    <source>
        <dbReference type="Pfam" id="PF18297"/>
    </source>
</evidence>
<dbReference type="AlphaFoldDB" id="W6S546"/>
<proteinExistence type="predicted"/>
<dbReference type="InterPro" id="IPR014729">
    <property type="entry name" value="Rossmann-like_a/b/a_fold"/>
</dbReference>